<evidence type="ECO:0000256" key="3">
    <source>
        <dbReference type="RuleBase" id="RU361235"/>
    </source>
</evidence>
<dbReference type="Pfam" id="PF00135">
    <property type="entry name" value="COesterase"/>
    <property type="match status" value="1"/>
</dbReference>
<dbReference type="Proteomes" id="UP000006039">
    <property type="component" value="Unassembled WGS sequence"/>
</dbReference>
<keyword evidence="3" id="KW-0732">Signal</keyword>
<feature type="domain" description="Carboxylesterase type B" evidence="4">
    <location>
        <begin position="30"/>
        <end position="385"/>
    </location>
</feature>
<evidence type="ECO:0000313" key="7">
    <source>
        <dbReference type="Proteomes" id="UP000006039"/>
    </source>
</evidence>
<dbReference type="PROSITE" id="PS00122">
    <property type="entry name" value="CARBOXYLESTERASE_B_1"/>
    <property type="match status" value="1"/>
</dbReference>
<dbReference type="InterPro" id="IPR050309">
    <property type="entry name" value="Type-B_Carboxylest/Lipase"/>
</dbReference>
<evidence type="ECO:0000256" key="1">
    <source>
        <dbReference type="ARBA" id="ARBA00005964"/>
    </source>
</evidence>
<evidence type="ECO:0000313" key="5">
    <source>
        <dbReference type="EMBL" id="EJT82500.1"/>
    </source>
</evidence>
<evidence type="ECO:0000259" key="4">
    <source>
        <dbReference type="Pfam" id="PF00135"/>
    </source>
</evidence>
<dbReference type="OrthoDB" id="408631at2759"/>
<dbReference type="eggNOG" id="KOG1516">
    <property type="taxonomic scope" value="Eukaryota"/>
</dbReference>
<dbReference type="STRING" id="644352.J3NMG9"/>
<dbReference type="EnsemblFungi" id="EJT82500">
    <property type="protein sequence ID" value="EJT82500"/>
    <property type="gene ID" value="GGTG_02473"/>
</dbReference>
<dbReference type="RefSeq" id="XP_009218509.1">
    <property type="nucleotide sequence ID" value="XM_009220245.1"/>
</dbReference>
<dbReference type="PANTHER" id="PTHR11559">
    <property type="entry name" value="CARBOXYLESTERASE"/>
    <property type="match status" value="1"/>
</dbReference>
<dbReference type="HOGENOM" id="CLU_006586_15_1_1"/>
<accession>J3NMG9</accession>
<sequence>MRLPTLPFLALSWGGLAADASPPSRAQLTARTTTGTYIGMQNPEYGSVREFRNIPYALPPTGRRRWRPPVAVPPSRGGSHRFSRRFPPPCAQFLSGQESLWNANMTDFQLRVGEGQAYTAGASAQTSSEDCLSLAVWTPADVRADAALPVILFIPGGSYTVGGIDIPYQNPAPWVARSGAHIAVVAQYRLGVYGYPNAAGLAGDADGANNAGVLDVHAALGWVYANVAAFGGDRDRITLWGHSAGGVLADMAGFAFPDDFVAAGLFLMSGTGMYIPGTSDPDHTNFTFVARRVGCDFAGEDDDGGAAELECMRQVPETLLTNVVGRYGDQRTEPGLNFKPRADEVVVFSNPMARAAAGRLPRVPALVSTTANEQASRIRYPKENVAKGPDQAEVDKGTVGFNCVVSNTTDARARAGLPTYRYQFAGNYTGSLGPLPWMGAYHGIDLPLLFGTYARRLGGLGPDDAAELTRVSEAMQDYVLAFISDPVDGLRKRGWLPQTTPAMEGGPMMRFAWRGRTAVNISSSEVDDSCLRGVPWNANP</sequence>
<dbReference type="GO" id="GO:0016787">
    <property type="term" value="F:hydrolase activity"/>
    <property type="evidence" value="ECO:0007669"/>
    <property type="project" value="UniProtKB-KW"/>
</dbReference>
<dbReference type="EMBL" id="GL385395">
    <property type="protein sequence ID" value="EJT82500.1"/>
    <property type="molecule type" value="Genomic_DNA"/>
</dbReference>
<keyword evidence="2 3" id="KW-0378">Hydrolase</keyword>
<dbReference type="SUPFAM" id="SSF53474">
    <property type="entry name" value="alpha/beta-Hydrolases"/>
    <property type="match status" value="1"/>
</dbReference>
<dbReference type="EC" id="3.1.1.-" evidence="3"/>
<name>J3NMG9_GAET3</name>
<organism evidence="5">
    <name type="scientific">Gaeumannomyces tritici (strain R3-111a-1)</name>
    <name type="common">Wheat and barley take-all root rot fungus</name>
    <name type="synonym">Gaeumannomyces graminis var. tritici</name>
    <dbReference type="NCBI Taxonomy" id="644352"/>
    <lineage>
        <taxon>Eukaryota</taxon>
        <taxon>Fungi</taxon>
        <taxon>Dikarya</taxon>
        <taxon>Ascomycota</taxon>
        <taxon>Pezizomycotina</taxon>
        <taxon>Sordariomycetes</taxon>
        <taxon>Sordariomycetidae</taxon>
        <taxon>Magnaporthales</taxon>
        <taxon>Magnaporthaceae</taxon>
        <taxon>Gaeumannomyces</taxon>
    </lineage>
</organism>
<keyword evidence="7" id="KW-1185">Reference proteome</keyword>
<reference evidence="5" key="3">
    <citation type="submission" date="2010-09" db="EMBL/GenBank/DDBJ databases">
        <title>Annotation of Gaeumannomyces graminis var. tritici R3-111a-1.</title>
        <authorList>
            <consortium name="The Broad Institute Genome Sequencing Platform"/>
            <person name="Ma L.-J."/>
            <person name="Dead R."/>
            <person name="Young S.K."/>
            <person name="Zeng Q."/>
            <person name="Gargeya S."/>
            <person name="Fitzgerald M."/>
            <person name="Haas B."/>
            <person name="Abouelleil A."/>
            <person name="Alvarado L."/>
            <person name="Arachchi H.M."/>
            <person name="Berlin A."/>
            <person name="Brown A."/>
            <person name="Chapman S.B."/>
            <person name="Chen Z."/>
            <person name="Dunbar C."/>
            <person name="Freedman E."/>
            <person name="Gearin G."/>
            <person name="Gellesch M."/>
            <person name="Goldberg J."/>
            <person name="Griggs A."/>
            <person name="Gujja S."/>
            <person name="Heiman D."/>
            <person name="Howarth C."/>
            <person name="Larson L."/>
            <person name="Lui A."/>
            <person name="MacDonald P.J.P."/>
            <person name="Mehta T."/>
            <person name="Montmayeur A."/>
            <person name="Murphy C."/>
            <person name="Neiman D."/>
            <person name="Pearson M."/>
            <person name="Priest M."/>
            <person name="Roberts A."/>
            <person name="Saif S."/>
            <person name="Shea T."/>
            <person name="Shenoy N."/>
            <person name="Sisk P."/>
            <person name="Stolte C."/>
            <person name="Sykes S."/>
            <person name="Yandava C."/>
            <person name="Wortman J."/>
            <person name="Nusbaum C."/>
            <person name="Birren B."/>
        </authorList>
    </citation>
    <scope>NUCLEOTIDE SEQUENCE</scope>
    <source>
        <strain evidence="5">R3-111a-1</strain>
    </source>
</reference>
<proteinExistence type="inferred from homology"/>
<comment type="similarity">
    <text evidence="1 3">Belongs to the type-B carboxylesterase/lipase family.</text>
</comment>
<reference evidence="5" key="2">
    <citation type="submission" date="2010-07" db="EMBL/GenBank/DDBJ databases">
        <authorList>
            <consortium name="The Broad Institute Genome Sequencing Platform"/>
            <consortium name="Broad Institute Genome Sequencing Center for Infectious Disease"/>
            <person name="Ma L.-J."/>
            <person name="Dead R."/>
            <person name="Young S."/>
            <person name="Zeng Q."/>
            <person name="Koehrsen M."/>
            <person name="Alvarado L."/>
            <person name="Berlin A."/>
            <person name="Chapman S.B."/>
            <person name="Chen Z."/>
            <person name="Freedman E."/>
            <person name="Gellesch M."/>
            <person name="Goldberg J."/>
            <person name="Griggs A."/>
            <person name="Gujja S."/>
            <person name="Heilman E.R."/>
            <person name="Heiman D."/>
            <person name="Hepburn T."/>
            <person name="Howarth C."/>
            <person name="Jen D."/>
            <person name="Larson L."/>
            <person name="Mehta T."/>
            <person name="Neiman D."/>
            <person name="Pearson M."/>
            <person name="Roberts A."/>
            <person name="Saif S."/>
            <person name="Shea T."/>
            <person name="Shenoy N."/>
            <person name="Sisk P."/>
            <person name="Stolte C."/>
            <person name="Sykes S."/>
            <person name="Walk T."/>
            <person name="White J."/>
            <person name="Yandava C."/>
            <person name="Haas B."/>
            <person name="Nusbaum C."/>
            <person name="Birren B."/>
        </authorList>
    </citation>
    <scope>NUCLEOTIDE SEQUENCE</scope>
    <source>
        <strain evidence="5">R3-111a-1</strain>
    </source>
</reference>
<dbReference type="VEuPathDB" id="FungiDB:GGTG_02473"/>
<dbReference type="AlphaFoldDB" id="J3NMG9"/>
<dbReference type="InterPro" id="IPR019826">
    <property type="entry name" value="Carboxylesterase_B_AS"/>
</dbReference>
<dbReference type="GeneID" id="20342931"/>
<dbReference type="InterPro" id="IPR002018">
    <property type="entry name" value="CarbesteraseB"/>
</dbReference>
<reference evidence="6" key="4">
    <citation type="journal article" date="2015" name="G3 (Bethesda)">
        <title>Genome sequences of three phytopathogenic species of the Magnaporthaceae family of fungi.</title>
        <authorList>
            <person name="Okagaki L.H."/>
            <person name="Nunes C.C."/>
            <person name="Sailsbery J."/>
            <person name="Clay B."/>
            <person name="Brown D."/>
            <person name="John T."/>
            <person name="Oh Y."/>
            <person name="Young N."/>
            <person name="Fitzgerald M."/>
            <person name="Haas B.J."/>
            <person name="Zeng Q."/>
            <person name="Young S."/>
            <person name="Adiconis X."/>
            <person name="Fan L."/>
            <person name="Levin J.Z."/>
            <person name="Mitchell T.K."/>
            <person name="Okubara P.A."/>
            <person name="Farman M.L."/>
            <person name="Kohn L.M."/>
            <person name="Birren B."/>
            <person name="Ma L.-J."/>
            <person name="Dean R.A."/>
        </authorList>
    </citation>
    <scope>NUCLEOTIDE SEQUENCE</scope>
    <source>
        <strain evidence="6">R3-111a-1</strain>
    </source>
</reference>
<dbReference type="ESTHER" id="gagt3-j3nmg9">
    <property type="family name" value="Fungal_carboxylesterase_lipase"/>
</dbReference>
<dbReference type="InterPro" id="IPR029058">
    <property type="entry name" value="AB_hydrolase_fold"/>
</dbReference>
<dbReference type="Gene3D" id="3.40.50.1820">
    <property type="entry name" value="alpha/beta hydrolase"/>
    <property type="match status" value="2"/>
</dbReference>
<gene>
    <name evidence="6" type="primary">20342931</name>
    <name evidence="5" type="ORF">GGTG_02473</name>
</gene>
<reference evidence="6" key="5">
    <citation type="submission" date="2018-04" db="UniProtKB">
        <authorList>
            <consortium name="EnsemblFungi"/>
        </authorList>
    </citation>
    <scope>IDENTIFICATION</scope>
    <source>
        <strain evidence="6">R3-111a-1</strain>
    </source>
</reference>
<evidence type="ECO:0000313" key="6">
    <source>
        <dbReference type="EnsemblFungi" id="EJT82500"/>
    </source>
</evidence>
<evidence type="ECO:0000256" key="2">
    <source>
        <dbReference type="ARBA" id="ARBA00022801"/>
    </source>
</evidence>
<protein>
    <recommendedName>
        <fullName evidence="3">Carboxylic ester hydrolase</fullName>
        <ecNumber evidence="3">3.1.1.-</ecNumber>
    </recommendedName>
</protein>
<reference evidence="7" key="1">
    <citation type="submission" date="2010-07" db="EMBL/GenBank/DDBJ databases">
        <title>The genome sequence of Gaeumannomyces graminis var. tritici strain R3-111a-1.</title>
        <authorList>
            <consortium name="The Broad Institute Genome Sequencing Platform"/>
            <person name="Ma L.-J."/>
            <person name="Dead R."/>
            <person name="Young S."/>
            <person name="Zeng Q."/>
            <person name="Koehrsen M."/>
            <person name="Alvarado L."/>
            <person name="Berlin A."/>
            <person name="Chapman S.B."/>
            <person name="Chen Z."/>
            <person name="Freedman E."/>
            <person name="Gellesch M."/>
            <person name="Goldberg J."/>
            <person name="Griggs A."/>
            <person name="Gujja S."/>
            <person name="Heilman E.R."/>
            <person name="Heiman D."/>
            <person name="Hepburn T."/>
            <person name="Howarth C."/>
            <person name="Jen D."/>
            <person name="Larson L."/>
            <person name="Mehta T."/>
            <person name="Neiman D."/>
            <person name="Pearson M."/>
            <person name="Roberts A."/>
            <person name="Saif S."/>
            <person name="Shea T."/>
            <person name="Shenoy N."/>
            <person name="Sisk P."/>
            <person name="Stolte C."/>
            <person name="Sykes S."/>
            <person name="Walk T."/>
            <person name="White J."/>
            <person name="Yandava C."/>
            <person name="Haas B."/>
            <person name="Nusbaum C."/>
            <person name="Birren B."/>
        </authorList>
    </citation>
    <scope>NUCLEOTIDE SEQUENCE [LARGE SCALE GENOMIC DNA]</scope>
    <source>
        <strain evidence="7">R3-111a-1</strain>
    </source>
</reference>
<feature type="chain" id="PRO_5015019856" description="Carboxylic ester hydrolase" evidence="3">
    <location>
        <begin position="21"/>
        <end position="540"/>
    </location>
</feature>
<feature type="signal peptide" evidence="3">
    <location>
        <begin position="1"/>
        <end position="20"/>
    </location>
</feature>